<gene>
    <name evidence="10" type="ORF">WOB96_09960</name>
</gene>
<dbReference type="InterPro" id="IPR036097">
    <property type="entry name" value="HisK_dim/P_sf"/>
</dbReference>
<dbReference type="CDD" id="cd00130">
    <property type="entry name" value="PAS"/>
    <property type="match status" value="2"/>
</dbReference>
<evidence type="ECO:0000256" key="1">
    <source>
        <dbReference type="ARBA" id="ARBA00000085"/>
    </source>
</evidence>
<dbReference type="InterPro" id="IPR003661">
    <property type="entry name" value="HisK_dim/P_dom"/>
</dbReference>
<comment type="caution">
    <text evidence="10">The sequence shown here is derived from an EMBL/GenBank/DDBJ whole genome shotgun (WGS) entry which is preliminary data.</text>
</comment>
<dbReference type="PRINTS" id="PR00344">
    <property type="entry name" value="BCTRLSENSOR"/>
</dbReference>
<keyword evidence="3" id="KW-0597">Phosphoprotein</keyword>
<dbReference type="SMART" id="SM00388">
    <property type="entry name" value="HisKA"/>
    <property type="match status" value="1"/>
</dbReference>
<keyword evidence="11" id="KW-1185">Reference proteome</keyword>
<reference evidence="10 11" key="1">
    <citation type="submission" date="2024-04" db="EMBL/GenBank/DDBJ databases">
        <authorList>
            <person name="Abashina T."/>
            <person name="Shaikin A."/>
        </authorList>
    </citation>
    <scope>NUCLEOTIDE SEQUENCE [LARGE SCALE GENOMIC DNA]</scope>
    <source>
        <strain evidence="10 11">AAFK</strain>
    </source>
</reference>
<evidence type="ECO:0000313" key="10">
    <source>
        <dbReference type="EMBL" id="MEK8090088.1"/>
    </source>
</evidence>
<accession>A0ABU9DC64</accession>
<dbReference type="InterPro" id="IPR004358">
    <property type="entry name" value="Sig_transdc_His_kin-like_C"/>
</dbReference>
<evidence type="ECO:0000256" key="7">
    <source>
        <dbReference type="SAM" id="Coils"/>
    </source>
</evidence>
<feature type="domain" description="PAS" evidence="9">
    <location>
        <begin position="150"/>
        <end position="214"/>
    </location>
</feature>
<dbReference type="SMART" id="SM00091">
    <property type="entry name" value="PAS"/>
    <property type="match status" value="2"/>
</dbReference>
<evidence type="ECO:0000256" key="6">
    <source>
        <dbReference type="ARBA" id="ARBA00023136"/>
    </source>
</evidence>
<dbReference type="InterPro" id="IPR013656">
    <property type="entry name" value="PAS_4"/>
</dbReference>
<dbReference type="InterPro" id="IPR050351">
    <property type="entry name" value="BphY/WalK/GraS-like"/>
</dbReference>
<sequence>MGNGAGFAEEDVLVRQLADDRFQAGFRLAAVGLAHAGPDGRLLEVNGTFASLLGRSVEDLTGCLLAELLHPEDLGVMDELAGLHFQGQRQTSLVLRLHHRDEGWLWARLAVSLLSGPCGELLCYILALEDGTAWRQIERALQRTTICRDRILGHASNAIFILDGAGSFTSGNPAGQGMTGFCMDDLAGRHFSALWPEAEWPRIEQVFGEVLSAGRPASLSEVRLQHREGYPVTVSLYLDPVLEAGQVMRLICVLNAPAAQPLHDYQRVEDEIRRLNVELEQRVSERTAQLSAVNQELEAFCYSVSHDLRAPLRAINGFSQALAEDCKGALSREGELHLGRICQATQRMGQLIEDLLKLSRMTRSEMCREWVNLSTLARSICADLRTRQPERQVACVIAPNVVAHGDPRLLHIVLENLLGNAWKFTGKKPAASVEFGSSIIDGRRTFFVQDDGAGFDMNYADKLFGAFQRLHGYNEFEGTGIGLATAQRIIHRHGGQIWGEGEIGKGATFYFTVKDCVDR</sequence>
<dbReference type="Pfam" id="PF00512">
    <property type="entry name" value="HisKA"/>
    <property type="match status" value="1"/>
</dbReference>
<evidence type="ECO:0000256" key="4">
    <source>
        <dbReference type="ARBA" id="ARBA00022679"/>
    </source>
</evidence>
<dbReference type="Pfam" id="PF02518">
    <property type="entry name" value="HATPase_c"/>
    <property type="match status" value="1"/>
</dbReference>
<feature type="domain" description="PAS" evidence="9">
    <location>
        <begin position="39"/>
        <end position="88"/>
    </location>
</feature>
<dbReference type="PANTHER" id="PTHR42878:SF15">
    <property type="entry name" value="BACTERIOPHYTOCHROME"/>
    <property type="match status" value="1"/>
</dbReference>
<dbReference type="PROSITE" id="PS50109">
    <property type="entry name" value="HIS_KIN"/>
    <property type="match status" value="1"/>
</dbReference>
<keyword evidence="4" id="KW-0808">Transferase</keyword>
<evidence type="ECO:0000259" key="8">
    <source>
        <dbReference type="PROSITE" id="PS50109"/>
    </source>
</evidence>
<keyword evidence="5" id="KW-0418">Kinase</keyword>
<dbReference type="PROSITE" id="PS50112">
    <property type="entry name" value="PAS"/>
    <property type="match status" value="2"/>
</dbReference>
<evidence type="ECO:0000259" key="9">
    <source>
        <dbReference type="PROSITE" id="PS50112"/>
    </source>
</evidence>
<dbReference type="Gene3D" id="1.10.287.130">
    <property type="match status" value="1"/>
</dbReference>
<protein>
    <recommendedName>
        <fullName evidence="2">histidine kinase</fullName>
        <ecNumber evidence="2">2.7.13.3</ecNumber>
    </recommendedName>
</protein>
<dbReference type="PANTHER" id="PTHR42878">
    <property type="entry name" value="TWO-COMPONENT HISTIDINE KINASE"/>
    <property type="match status" value="1"/>
</dbReference>
<evidence type="ECO:0000256" key="2">
    <source>
        <dbReference type="ARBA" id="ARBA00012438"/>
    </source>
</evidence>
<evidence type="ECO:0000256" key="5">
    <source>
        <dbReference type="ARBA" id="ARBA00022777"/>
    </source>
</evidence>
<keyword evidence="6" id="KW-0472">Membrane</keyword>
<dbReference type="SUPFAM" id="SSF55874">
    <property type="entry name" value="ATPase domain of HSP90 chaperone/DNA topoisomerase II/histidine kinase"/>
    <property type="match status" value="1"/>
</dbReference>
<evidence type="ECO:0000256" key="3">
    <source>
        <dbReference type="ARBA" id="ARBA00022553"/>
    </source>
</evidence>
<dbReference type="Pfam" id="PF08447">
    <property type="entry name" value="PAS_3"/>
    <property type="match status" value="1"/>
</dbReference>
<dbReference type="InterPro" id="IPR000014">
    <property type="entry name" value="PAS"/>
</dbReference>
<dbReference type="CDD" id="cd00082">
    <property type="entry name" value="HisKA"/>
    <property type="match status" value="1"/>
</dbReference>
<proteinExistence type="predicted"/>
<dbReference type="EMBL" id="JBBPCO010000009">
    <property type="protein sequence ID" value="MEK8090088.1"/>
    <property type="molecule type" value="Genomic_DNA"/>
</dbReference>
<dbReference type="NCBIfam" id="TIGR00229">
    <property type="entry name" value="sensory_box"/>
    <property type="match status" value="2"/>
</dbReference>
<feature type="coiled-coil region" evidence="7">
    <location>
        <begin position="262"/>
        <end position="296"/>
    </location>
</feature>
<feature type="domain" description="Histidine kinase" evidence="8">
    <location>
        <begin position="303"/>
        <end position="517"/>
    </location>
</feature>
<dbReference type="Proteomes" id="UP001446205">
    <property type="component" value="Unassembled WGS sequence"/>
</dbReference>
<keyword evidence="7" id="KW-0175">Coiled coil</keyword>
<dbReference type="InterPro" id="IPR035965">
    <property type="entry name" value="PAS-like_dom_sf"/>
</dbReference>
<dbReference type="RefSeq" id="WP_341371145.1">
    <property type="nucleotide sequence ID" value="NZ_JBBPCO010000009.1"/>
</dbReference>
<dbReference type="Gene3D" id="3.30.565.10">
    <property type="entry name" value="Histidine kinase-like ATPase, C-terminal domain"/>
    <property type="match status" value="1"/>
</dbReference>
<dbReference type="EC" id="2.7.13.3" evidence="2"/>
<dbReference type="InterPro" id="IPR013655">
    <property type="entry name" value="PAS_fold_3"/>
</dbReference>
<dbReference type="InterPro" id="IPR005467">
    <property type="entry name" value="His_kinase_dom"/>
</dbReference>
<name>A0ABU9DC64_9PROT</name>
<dbReference type="SMART" id="SM00387">
    <property type="entry name" value="HATPase_c"/>
    <property type="match status" value="1"/>
</dbReference>
<dbReference type="InterPro" id="IPR003594">
    <property type="entry name" value="HATPase_dom"/>
</dbReference>
<dbReference type="InterPro" id="IPR036890">
    <property type="entry name" value="HATPase_C_sf"/>
</dbReference>
<dbReference type="SUPFAM" id="SSF55785">
    <property type="entry name" value="PYP-like sensor domain (PAS domain)"/>
    <property type="match status" value="2"/>
</dbReference>
<dbReference type="Pfam" id="PF08448">
    <property type="entry name" value="PAS_4"/>
    <property type="match status" value="1"/>
</dbReference>
<organism evidence="10 11">
    <name type="scientific">Thermithiobacillus plumbiphilus</name>
    <dbReference type="NCBI Taxonomy" id="1729899"/>
    <lineage>
        <taxon>Bacteria</taxon>
        <taxon>Pseudomonadati</taxon>
        <taxon>Pseudomonadota</taxon>
        <taxon>Acidithiobacillia</taxon>
        <taxon>Acidithiobacillales</taxon>
        <taxon>Thermithiobacillaceae</taxon>
        <taxon>Thermithiobacillus</taxon>
    </lineage>
</organism>
<dbReference type="Gene3D" id="3.30.450.20">
    <property type="entry name" value="PAS domain"/>
    <property type="match status" value="2"/>
</dbReference>
<dbReference type="SUPFAM" id="SSF47384">
    <property type="entry name" value="Homodimeric domain of signal transducing histidine kinase"/>
    <property type="match status" value="1"/>
</dbReference>
<evidence type="ECO:0000313" key="11">
    <source>
        <dbReference type="Proteomes" id="UP001446205"/>
    </source>
</evidence>
<comment type="catalytic activity">
    <reaction evidence="1">
        <text>ATP + protein L-histidine = ADP + protein N-phospho-L-histidine.</text>
        <dbReference type="EC" id="2.7.13.3"/>
    </reaction>
</comment>